<dbReference type="EMBL" id="JBBPBN010002312">
    <property type="protein sequence ID" value="KAK8476304.1"/>
    <property type="molecule type" value="Genomic_DNA"/>
</dbReference>
<comment type="caution">
    <text evidence="1">The sequence shown here is derived from an EMBL/GenBank/DDBJ whole genome shotgun (WGS) entry which is preliminary data.</text>
</comment>
<proteinExistence type="predicted"/>
<evidence type="ECO:0000313" key="1">
    <source>
        <dbReference type="EMBL" id="KAK8476304.1"/>
    </source>
</evidence>
<name>A0ABR1Z988_9ROSI</name>
<protein>
    <submittedName>
        <fullName evidence="1">Uncharacterized protein</fullName>
    </submittedName>
</protein>
<accession>A0ABR1Z988</accession>
<dbReference type="Proteomes" id="UP001396334">
    <property type="component" value="Unassembled WGS sequence"/>
</dbReference>
<keyword evidence="2" id="KW-1185">Reference proteome</keyword>
<sequence length="69" mass="7750">MALPFEQQAKEKELEDPVSISIGEMLRSSSATSPQPCISRVPNYLRQVKIRPINLSASYCSVPSWQRSL</sequence>
<organism evidence="1 2">
    <name type="scientific">Hibiscus sabdariffa</name>
    <name type="common">roselle</name>
    <dbReference type="NCBI Taxonomy" id="183260"/>
    <lineage>
        <taxon>Eukaryota</taxon>
        <taxon>Viridiplantae</taxon>
        <taxon>Streptophyta</taxon>
        <taxon>Embryophyta</taxon>
        <taxon>Tracheophyta</taxon>
        <taxon>Spermatophyta</taxon>
        <taxon>Magnoliopsida</taxon>
        <taxon>eudicotyledons</taxon>
        <taxon>Gunneridae</taxon>
        <taxon>Pentapetalae</taxon>
        <taxon>rosids</taxon>
        <taxon>malvids</taxon>
        <taxon>Malvales</taxon>
        <taxon>Malvaceae</taxon>
        <taxon>Malvoideae</taxon>
        <taxon>Hibiscus</taxon>
    </lineage>
</organism>
<gene>
    <name evidence="1" type="ORF">V6N11_057788</name>
</gene>
<evidence type="ECO:0000313" key="2">
    <source>
        <dbReference type="Proteomes" id="UP001396334"/>
    </source>
</evidence>
<reference evidence="1 2" key="1">
    <citation type="journal article" date="2024" name="G3 (Bethesda)">
        <title>Genome assembly of Hibiscus sabdariffa L. provides insights into metabolisms of medicinal natural products.</title>
        <authorList>
            <person name="Kim T."/>
        </authorList>
    </citation>
    <scope>NUCLEOTIDE SEQUENCE [LARGE SCALE GENOMIC DNA]</scope>
    <source>
        <strain evidence="1">TK-2024</strain>
        <tissue evidence="1">Old leaves</tissue>
    </source>
</reference>